<comment type="caution">
    <text evidence="1">The sequence shown here is derived from an EMBL/GenBank/DDBJ whole genome shotgun (WGS) entry which is preliminary data.</text>
</comment>
<dbReference type="EMBL" id="JACHDS010000001">
    <property type="protein sequence ID" value="MBB6173369.1"/>
    <property type="molecule type" value="Genomic_DNA"/>
</dbReference>
<accession>A0A7W9YJV7</accession>
<keyword evidence="2" id="KW-1185">Reference proteome</keyword>
<dbReference type="AlphaFoldDB" id="A0A7W9YJV7"/>
<organism evidence="1 2">
    <name type="scientific">Nocardiopsis mwathae</name>
    <dbReference type="NCBI Taxonomy" id="1472723"/>
    <lineage>
        <taxon>Bacteria</taxon>
        <taxon>Bacillati</taxon>
        <taxon>Actinomycetota</taxon>
        <taxon>Actinomycetes</taxon>
        <taxon>Streptosporangiales</taxon>
        <taxon>Nocardiopsidaceae</taxon>
        <taxon>Nocardiopsis</taxon>
    </lineage>
</organism>
<reference evidence="1 2" key="1">
    <citation type="submission" date="2020-08" db="EMBL/GenBank/DDBJ databases">
        <title>Sequencing the genomes of 1000 actinobacteria strains.</title>
        <authorList>
            <person name="Klenk H.-P."/>
        </authorList>
    </citation>
    <scope>NUCLEOTIDE SEQUENCE [LARGE SCALE GENOMIC DNA]</scope>
    <source>
        <strain evidence="1 2">DSM 46659</strain>
    </source>
</reference>
<dbReference type="RefSeq" id="WP_184076699.1">
    <property type="nucleotide sequence ID" value="NZ_JACHDS010000001.1"/>
</dbReference>
<evidence type="ECO:0000313" key="1">
    <source>
        <dbReference type="EMBL" id="MBB6173369.1"/>
    </source>
</evidence>
<proteinExistence type="predicted"/>
<evidence type="ECO:0000313" key="2">
    <source>
        <dbReference type="Proteomes" id="UP000546642"/>
    </source>
</evidence>
<sequence>MKSNRLQARSANRVRPYIAVLEHQRAAEALRFQRFAVQVALSAAGVGR</sequence>
<protein>
    <submittedName>
        <fullName evidence="1">Uncharacterized protein</fullName>
    </submittedName>
</protein>
<dbReference type="Proteomes" id="UP000546642">
    <property type="component" value="Unassembled WGS sequence"/>
</dbReference>
<gene>
    <name evidence="1" type="ORF">HNR23_003429</name>
</gene>
<name>A0A7W9YJV7_9ACTN</name>